<reference evidence="1 2" key="1">
    <citation type="journal article" date="2020" name="Mol. Biol. Evol.">
        <title>Life and death of selfish genes: comparative genomics reveals the dynamic evolution of cytoplasmic incompatibility.</title>
        <authorList>
            <person name="Martinez J."/>
            <person name="Klasson L."/>
            <person name="Welch J."/>
            <person name="Jiggins F.M."/>
        </authorList>
    </citation>
    <scope>NUCLEOTIDE SEQUENCE [LARGE SCALE GENOMIC DNA]</scope>
    <source>
        <strain evidence="1">WNik</strain>
    </source>
</reference>
<gene>
    <name evidence="1" type="ORF">HC356_03700</name>
</gene>
<dbReference type="Gene3D" id="1.10.10.60">
    <property type="entry name" value="Homeodomain-like"/>
    <property type="match status" value="1"/>
</dbReference>
<dbReference type="GO" id="GO:0006313">
    <property type="term" value="P:DNA transposition"/>
    <property type="evidence" value="ECO:0007669"/>
    <property type="project" value="InterPro"/>
</dbReference>
<evidence type="ECO:0000313" key="2">
    <source>
        <dbReference type="Proteomes" id="UP000515596"/>
    </source>
</evidence>
<dbReference type="AlphaFoldDB" id="A0A7G5CD60"/>
<dbReference type="RefSeq" id="WP_182182885.1">
    <property type="nucleotide sequence ID" value="NZ_CP050530.1"/>
</dbReference>
<dbReference type="SUPFAM" id="SSF46689">
    <property type="entry name" value="Homeodomain-like"/>
    <property type="match status" value="1"/>
</dbReference>
<dbReference type="InterPro" id="IPR002514">
    <property type="entry name" value="Transposase_8"/>
</dbReference>
<sequence length="99" mass="11458">MGNRREYTIEFKLEAIKLVRETGQPSAKIARDLGMSGDLLSRWVRKYNEKMSGVDAFPGKGKLATYDKERFDLKKELARITRERDILKKALGYFASQKE</sequence>
<dbReference type="GO" id="GO:0004803">
    <property type="term" value="F:transposase activity"/>
    <property type="evidence" value="ECO:0007669"/>
    <property type="project" value="InterPro"/>
</dbReference>
<dbReference type="Pfam" id="PF01527">
    <property type="entry name" value="HTH_Tnp_1"/>
    <property type="match status" value="1"/>
</dbReference>
<dbReference type="InterPro" id="IPR009057">
    <property type="entry name" value="Homeodomain-like_sf"/>
</dbReference>
<protein>
    <submittedName>
        <fullName evidence="1">Transposase</fullName>
    </submittedName>
</protein>
<dbReference type="GO" id="GO:0003677">
    <property type="term" value="F:DNA binding"/>
    <property type="evidence" value="ECO:0007669"/>
    <property type="project" value="InterPro"/>
</dbReference>
<accession>A0A7G5CD60</accession>
<dbReference type="Proteomes" id="UP000515596">
    <property type="component" value="Chromosome"/>
</dbReference>
<dbReference type="EMBL" id="CP050530">
    <property type="protein sequence ID" value="QMV47144.1"/>
    <property type="molecule type" value="Genomic_DNA"/>
</dbReference>
<organism evidence="1 2">
    <name type="scientific">Wolbachia pipientis</name>
    <dbReference type="NCBI Taxonomy" id="955"/>
    <lineage>
        <taxon>Bacteria</taxon>
        <taxon>Pseudomonadati</taxon>
        <taxon>Pseudomonadota</taxon>
        <taxon>Alphaproteobacteria</taxon>
        <taxon>Rickettsiales</taxon>
        <taxon>Anaplasmataceae</taxon>
        <taxon>Wolbachieae</taxon>
        <taxon>Wolbachia</taxon>
    </lineage>
</organism>
<name>A0A7G5CD60_WOLPI</name>
<proteinExistence type="predicted"/>
<evidence type="ECO:0000313" key="1">
    <source>
        <dbReference type="EMBL" id="QMV47144.1"/>
    </source>
</evidence>